<keyword evidence="6" id="KW-1185">Reference proteome</keyword>
<organism evidence="5 6">
    <name type="scientific">Streptococcus dentapri</name>
    <dbReference type="NCBI Taxonomy" id="573564"/>
    <lineage>
        <taxon>Bacteria</taxon>
        <taxon>Bacillati</taxon>
        <taxon>Bacillota</taxon>
        <taxon>Bacilli</taxon>
        <taxon>Lactobacillales</taxon>
        <taxon>Streptococcaceae</taxon>
        <taxon>Streptococcus</taxon>
    </lineage>
</organism>
<sequence>MTQSIKEFTTIDADMLMAVEGGKYYGNGVYSDPYNGVQVDWGRTIVSIGNNSTANLLTGGNAGWNSRY</sequence>
<dbReference type="Gene3D" id="1.20.5.130">
    <property type="match status" value="1"/>
</dbReference>
<keyword evidence="2" id="KW-0929">Antimicrobial</keyword>
<proteinExistence type="inferred from homology"/>
<evidence type="ECO:0000256" key="4">
    <source>
        <dbReference type="ARBA" id="ARBA00023048"/>
    </source>
</evidence>
<name>A0ABV8D0A9_9STRE</name>
<evidence type="ECO:0000256" key="2">
    <source>
        <dbReference type="ARBA" id="ARBA00022529"/>
    </source>
</evidence>
<evidence type="ECO:0000256" key="1">
    <source>
        <dbReference type="ARBA" id="ARBA00007999"/>
    </source>
</evidence>
<accession>A0ABV8D0A9</accession>
<gene>
    <name evidence="5" type="ORF">ACFOSE_03660</name>
</gene>
<keyword evidence="3" id="KW-0044">Antibiotic</keyword>
<comment type="caution">
    <text evidence="5">The sequence shown here is derived from an EMBL/GenBank/DDBJ whole genome shotgun (WGS) entry which is preliminary data.</text>
</comment>
<dbReference type="Proteomes" id="UP001595901">
    <property type="component" value="Unassembled WGS sequence"/>
</dbReference>
<reference evidence="6" key="1">
    <citation type="journal article" date="2019" name="Int. J. Syst. Evol. Microbiol.">
        <title>The Global Catalogue of Microorganisms (GCM) 10K type strain sequencing project: providing services to taxonomists for standard genome sequencing and annotation.</title>
        <authorList>
            <consortium name="The Broad Institute Genomics Platform"/>
            <consortium name="The Broad Institute Genome Sequencing Center for Infectious Disease"/>
            <person name="Wu L."/>
            <person name="Ma J."/>
        </authorList>
    </citation>
    <scope>NUCLEOTIDE SEQUENCE [LARGE SCALE GENOMIC DNA]</scope>
    <source>
        <strain evidence="6">CCUG 58728</strain>
    </source>
</reference>
<comment type="similarity">
    <text evidence="1">Belongs to the bacteriocin class IIA/YGNGV family.</text>
</comment>
<evidence type="ECO:0000256" key="3">
    <source>
        <dbReference type="ARBA" id="ARBA00023022"/>
    </source>
</evidence>
<evidence type="ECO:0000313" key="5">
    <source>
        <dbReference type="EMBL" id="MFC3931886.1"/>
    </source>
</evidence>
<dbReference type="InterPro" id="IPR023388">
    <property type="entry name" value="Bacteriocin_IIa_dom_sf"/>
</dbReference>
<protein>
    <submittedName>
        <fullName evidence="5">Bacteriocin</fullName>
    </submittedName>
</protein>
<evidence type="ECO:0000313" key="6">
    <source>
        <dbReference type="Proteomes" id="UP001595901"/>
    </source>
</evidence>
<keyword evidence="4" id="KW-0078">Bacteriocin</keyword>
<dbReference type="EMBL" id="JBHSAC010000035">
    <property type="protein sequence ID" value="MFC3931886.1"/>
    <property type="molecule type" value="Genomic_DNA"/>
</dbReference>
<dbReference type="RefSeq" id="WP_380430653.1">
    <property type="nucleotide sequence ID" value="NZ_JBHSAC010000035.1"/>
</dbReference>